<evidence type="ECO:0000313" key="3">
    <source>
        <dbReference type="Proteomes" id="UP000276133"/>
    </source>
</evidence>
<keyword evidence="3" id="KW-1185">Reference proteome</keyword>
<organism evidence="2 3">
    <name type="scientific">Brachionus plicatilis</name>
    <name type="common">Marine rotifer</name>
    <name type="synonym">Brachionus muelleri</name>
    <dbReference type="NCBI Taxonomy" id="10195"/>
    <lineage>
        <taxon>Eukaryota</taxon>
        <taxon>Metazoa</taxon>
        <taxon>Spiralia</taxon>
        <taxon>Gnathifera</taxon>
        <taxon>Rotifera</taxon>
        <taxon>Eurotatoria</taxon>
        <taxon>Monogononta</taxon>
        <taxon>Pseudotrocha</taxon>
        <taxon>Ploima</taxon>
        <taxon>Brachionidae</taxon>
        <taxon>Brachionus</taxon>
    </lineage>
</organism>
<keyword evidence="1" id="KW-0812">Transmembrane</keyword>
<evidence type="ECO:0000256" key="1">
    <source>
        <dbReference type="SAM" id="Phobius"/>
    </source>
</evidence>
<dbReference type="Proteomes" id="UP000276133">
    <property type="component" value="Unassembled WGS sequence"/>
</dbReference>
<keyword evidence="1" id="KW-0472">Membrane</keyword>
<comment type="caution">
    <text evidence="2">The sequence shown here is derived from an EMBL/GenBank/DDBJ whole genome shotgun (WGS) entry which is preliminary data.</text>
</comment>
<evidence type="ECO:0000313" key="2">
    <source>
        <dbReference type="EMBL" id="RMZ95781.1"/>
    </source>
</evidence>
<feature type="transmembrane region" description="Helical" evidence="1">
    <location>
        <begin position="58"/>
        <end position="75"/>
    </location>
</feature>
<sequence length="77" mass="9393">MQWIETDFEDIFLFSKMTPLMPPHLRFPILADTKFKKQKRKQPIDCLEKHKLYFDARLFFLSRYFMIVFVSIFGLKA</sequence>
<accession>A0A3M7P9M0</accession>
<gene>
    <name evidence="2" type="ORF">BpHYR1_039465</name>
</gene>
<dbReference type="EMBL" id="REGN01012341">
    <property type="protein sequence ID" value="RMZ95781.1"/>
    <property type="molecule type" value="Genomic_DNA"/>
</dbReference>
<reference evidence="2 3" key="1">
    <citation type="journal article" date="2018" name="Sci. Rep.">
        <title>Genomic signatures of local adaptation to the degree of environmental predictability in rotifers.</title>
        <authorList>
            <person name="Franch-Gras L."/>
            <person name="Hahn C."/>
            <person name="Garcia-Roger E.M."/>
            <person name="Carmona M.J."/>
            <person name="Serra M."/>
            <person name="Gomez A."/>
        </authorList>
    </citation>
    <scope>NUCLEOTIDE SEQUENCE [LARGE SCALE GENOMIC DNA]</scope>
    <source>
        <strain evidence="2">HYR1</strain>
    </source>
</reference>
<dbReference type="AlphaFoldDB" id="A0A3M7P9M0"/>
<proteinExistence type="predicted"/>
<keyword evidence="1" id="KW-1133">Transmembrane helix</keyword>
<name>A0A3M7P9M0_BRAPC</name>
<protein>
    <submittedName>
        <fullName evidence="2">Uncharacterized protein</fullName>
    </submittedName>
</protein>